<accession>A0A0A9GW46</accession>
<dbReference type="EMBL" id="GBRH01173073">
    <property type="protein sequence ID" value="JAE24823.1"/>
    <property type="molecule type" value="Transcribed_RNA"/>
</dbReference>
<evidence type="ECO:0000313" key="1">
    <source>
        <dbReference type="EMBL" id="JAE24823.1"/>
    </source>
</evidence>
<reference evidence="1" key="1">
    <citation type="submission" date="2014-09" db="EMBL/GenBank/DDBJ databases">
        <authorList>
            <person name="Magalhaes I.L.F."/>
            <person name="Oliveira U."/>
            <person name="Santos F.R."/>
            <person name="Vidigal T.H.D.A."/>
            <person name="Brescovit A.D."/>
            <person name="Santos A.J."/>
        </authorList>
    </citation>
    <scope>NUCLEOTIDE SEQUENCE</scope>
    <source>
        <tissue evidence="1">Shoot tissue taken approximately 20 cm above the soil surface</tissue>
    </source>
</reference>
<protein>
    <submittedName>
        <fullName evidence="1">Uncharacterized protein</fullName>
    </submittedName>
</protein>
<name>A0A0A9GW46_ARUDO</name>
<proteinExistence type="predicted"/>
<reference evidence="1" key="2">
    <citation type="journal article" date="2015" name="Data Brief">
        <title>Shoot transcriptome of the giant reed, Arundo donax.</title>
        <authorList>
            <person name="Barrero R.A."/>
            <person name="Guerrero F.D."/>
            <person name="Moolhuijzen P."/>
            <person name="Goolsby J.A."/>
            <person name="Tidwell J."/>
            <person name="Bellgard S.E."/>
            <person name="Bellgard M.I."/>
        </authorList>
    </citation>
    <scope>NUCLEOTIDE SEQUENCE</scope>
    <source>
        <tissue evidence="1">Shoot tissue taken approximately 20 cm above the soil surface</tissue>
    </source>
</reference>
<sequence length="43" mass="5162">MPSCGTMKQTKITYMECQIYQIKHQIKRVEMTHPLCCLLMYHT</sequence>
<dbReference type="AlphaFoldDB" id="A0A0A9GW46"/>
<organism evidence="1">
    <name type="scientific">Arundo donax</name>
    <name type="common">Giant reed</name>
    <name type="synonym">Donax arundinaceus</name>
    <dbReference type="NCBI Taxonomy" id="35708"/>
    <lineage>
        <taxon>Eukaryota</taxon>
        <taxon>Viridiplantae</taxon>
        <taxon>Streptophyta</taxon>
        <taxon>Embryophyta</taxon>
        <taxon>Tracheophyta</taxon>
        <taxon>Spermatophyta</taxon>
        <taxon>Magnoliopsida</taxon>
        <taxon>Liliopsida</taxon>
        <taxon>Poales</taxon>
        <taxon>Poaceae</taxon>
        <taxon>PACMAD clade</taxon>
        <taxon>Arundinoideae</taxon>
        <taxon>Arundineae</taxon>
        <taxon>Arundo</taxon>
    </lineage>
</organism>